<evidence type="ECO:0000313" key="3">
    <source>
        <dbReference type="Proteomes" id="UP000184694"/>
    </source>
</evidence>
<evidence type="ECO:0000256" key="1">
    <source>
        <dbReference type="SAM" id="Phobius"/>
    </source>
</evidence>
<organism evidence="2 3">
    <name type="scientific">Halodesulfovibrio marinisediminis DSM 17456</name>
    <dbReference type="NCBI Taxonomy" id="1121457"/>
    <lineage>
        <taxon>Bacteria</taxon>
        <taxon>Pseudomonadati</taxon>
        <taxon>Thermodesulfobacteriota</taxon>
        <taxon>Desulfovibrionia</taxon>
        <taxon>Desulfovibrionales</taxon>
        <taxon>Desulfovibrionaceae</taxon>
        <taxon>Halodesulfovibrio</taxon>
    </lineage>
</organism>
<dbReference type="AlphaFoldDB" id="A0A1N6FW44"/>
<keyword evidence="1" id="KW-0472">Membrane</keyword>
<sequence length="55" mass="6238">MVQDLKVSESRTVRNILLVIICITFAIGVWRILVDTTPNDIPKAEKISIEEKNVD</sequence>
<name>A0A1N6FW44_9BACT</name>
<dbReference type="Proteomes" id="UP000184694">
    <property type="component" value="Unassembled WGS sequence"/>
</dbReference>
<accession>A0A1N6FW44</accession>
<dbReference type="EMBL" id="FSRG01000004">
    <property type="protein sequence ID" value="SIN99420.1"/>
    <property type="molecule type" value="Genomic_DNA"/>
</dbReference>
<proteinExistence type="predicted"/>
<protein>
    <submittedName>
        <fullName evidence="2">Uncharacterized protein</fullName>
    </submittedName>
</protein>
<gene>
    <name evidence="2" type="ORF">SAMN02745161_1543</name>
</gene>
<keyword evidence="1" id="KW-1133">Transmembrane helix</keyword>
<dbReference type="RefSeq" id="WP_175566004.1">
    <property type="nucleotide sequence ID" value="NZ_FSRG01000004.1"/>
</dbReference>
<keyword evidence="1" id="KW-0812">Transmembrane</keyword>
<keyword evidence="3" id="KW-1185">Reference proteome</keyword>
<reference evidence="3" key="1">
    <citation type="submission" date="2016-11" db="EMBL/GenBank/DDBJ databases">
        <authorList>
            <person name="Varghese N."/>
            <person name="Submissions S."/>
        </authorList>
    </citation>
    <scope>NUCLEOTIDE SEQUENCE [LARGE SCALE GENOMIC DNA]</scope>
    <source>
        <strain evidence="3">DSM 17456</strain>
    </source>
</reference>
<feature type="transmembrane region" description="Helical" evidence="1">
    <location>
        <begin position="12"/>
        <end position="33"/>
    </location>
</feature>
<evidence type="ECO:0000313" key="2">
    <source>
        <dbReference type="EMBL" id="SIN99420.1"/>
    </source>
</evidence>